<proteinExistence type="predicted"/>
<sequence>MSPAATACATPAAARPPLNTVPARRSPPSAVRPPSATPARRAAGYCFCTASSSASSPSTWDWTRWSRHFDEVEQDESYASLLQFQLEEAVENEDFAEAAKLKRAILEATGNDAVAHVMAELKSAIEEQRYQDASRLTRLAGTSLVGWWVGYAKDTDDSIGRIVRISPGVGRYVAKSYSPRQLVTASSGTPLFEIFLVRENDETYTMKVVHLRPTKGTSSASSISSTATEGPAKVENESSSESSAISDSVTEEASTDTTVKGNEDVEEKEQDVGSSKDSSVEGLKSVLNFFKSRIPEFKVQVINVDVSEETELAANSSEELVQDDVKSSSENSLEEPTTEELEQEEDVSEEDMDDESKSTEVKLFISGVVHNKEDAGAKSYVRVPAEINNMEKDSFELYIPGKGSDRDLAETKAAKQKVADMAAKLASELMPSDVAKALWGTTKSSSKINKEVQELLRLTLSKAQVKLTENTIFNRIVMDTNSTDPFSGLYVGAFSPYGPEIVQLRRKFGHWNSTDDVEFFEYVEAVKLTGDLSVPAGQITFRAKIGKGKRLENRGAYPEEFGVIASFKGQGRIAQPGFKNPRWVDGELLVLNGKSTIPHLGGAELGFLYSVPEQSFLVLFDRLNLPE</sequence>
<reference evidence="2 4" key="1">
    <citation type="journal article" date="2012" name="Nat. Biotechnol.">
        <title>Reference genome sequence of the model plant Setaria.</title>
        <authorList>
            <person name="Bennetzen J.L."/>
            <person name="Schmutz J."/>
            <person name="Wang H."/>
            <person name="Percifield R."/>
            <person name="Hawkins J."/>
            <person name="Pontaroli A.C."/>
            <person name="Estep M."/>
            <person name="Feng L."/>
            <person name="Vaughn J.N."/>
            <person name="Grimwood J."/>
            <person name="Jenkins J."/>
            <person name="Barry K."/>
            <person name="Lindquist E."/>
            <person name="Hellsten U."/>
            <person name="Deshpande S."/>
            <person name="Wang X."/>
            <person name="Wu X."/>
            <person name="Mitros T."/>
            <person name="Triplett J."/>
            <person name="Yang X."/>
            <person name="Ye C.Y."/>
            <person name="Mauro-Herrera M."/>
            <person name="Wang L."/>
            <person name="Li P."/>
            <person name="Sharma M."/>
            <person name="Sharma R."/>
            <person name="Ronald P.C."/>
            <person name="Panaud O."/>
            <person name="Kellogg E.A."/>
            <person name="Brutnell T.P."/>
            <person name="Doust A.N."/>
            <person name="Tuskan G.A."/>
            <person name="Rokhsar D."/>
            <person name="Devos K.M."/>
        </authorList>
    </citation>
    <scope>NUCLEOTIDE SEQUENCE [LARGE SCALE GENOMIC DNA]</scope>
    <source>
        <strain evidence="4">cv. Yugu1</strain>
        <strain evidence="2">Yugu1</strain>
    </source>
</reference>
<protein>
    <submittedName>
        <fullName evidence="2 3">Uncharacterized protein</fullName>
    </submittedName>
</protein>
<dbReference type="PANTHER" id="PTHR33917">
    <property type="entry name" value="PROTEIN EXECUTER 1, CHLOROPLASTIC"/>
    <property type="match status" value="1"/>
</dbReference>
<dbReference type="PANTHER" id="PTHR33917:SF2">
    <property type="entry name" value="PROTEIN EXECUTER 2, CHLOROPLASTIC"/>
    <property type="match status" value="1"/>
</dbReference>
<dbReference type="STRING" id="4555.K3XFK9"/>
<evidence type="ECO:0000313" key="4">
    <source>
        <dbReference type="Proteomes" id="UP000004995"/>
    </source>
</evidence>
<dbReference type="Proteomes" id="UP000004995">
    <property type="component" value="Unassembled WGS sequence"/>
</dbReference>
<dbReference type="eggNOG" id="ENOG502QQS3">
    <property type="taxonomic scope" value="Eukaryota"/>
</dbReference>
<dbReference type="KEGG" id="sita:101781500"/>
<dbReference type="Gramene" id="KQL04059">
    <property type="protein sequence ID" value="KQL04059"/>
    <property type="gene ID" value="SETIT_000678mg"/>
</dbReference>
<organism evidence="3 4">
    <name type="scientific">Setaria italica</name>
    <name type="common">Foxtail millet</name>
    <name type="synonym">Panicum italicum</name>
    <dbReference type="NCBI Taxonomy" id="4555"/>
    <lineage>
        <taxon>Eukaryota</taxon>
        <taxon>Viridiplantae</taxon>
        <taxon>Streptophyta</taxon>
        <taxon>Embryophyta</taxon>
        <taxon>Tracheophyta</taxon>
        <taxon>Spermatophyta</taxon>
        <taxon>Magnoliopsida</taxon>
        <taxon>Liliopsida</taxon>
        <taxon>Poales</taxon>
        <taxon>Poaceae</taxon>
        <taxon>PACMAD clade</taxon>
        <taxon>Panicoideae</taxon>
        <taxon>Panicodae</taxon>
        <taxon>Paniceae</taxon>
        <taxon>Cenchrinae</taxon>
        <taxon>Setaria</taxon>
    </lineage>
</organism>
<reference evidence="2" key="2">
    <citation type="submission" date="2015-07" db="EMBL/GenBank/DDBJ databases">
        <authorList>
            <person name="Noorani M."/>
        </authorList>
    </citation>
    <scope>NUCLEOTIDE SEQUENCE</scope>
    <source>
        <strain evidence="2">Yugu1</strain>
    </source>
</reference>
<feature type="region of interest" description="Disordered" evidence="1">
    <location>
        <begin position="215"/>
        <end position="278"/>
    </location>
</feature>
<dbReference type="EMBL" id="CM003532">
    <property type="protein sequence ID" value="RCV24285.1"/>
    <property type="molecule type" value="Genomic_DNA"/>
</dbReference>
<dbReference type="OrthoDB" id="722566at2759"/>
<dbReference type="OMA" id="SSLEWDW"/>
<dbReference type="InterPro" id="IPR044680">
    <property type="entry name" value="EX1/2"/>
</dbReference>
<dbReference type="GO" id="GO:0010343">
    <property type="term" value="P:singlet oxygen-mediated programmed cell death"/>
    <property type="evidence" value="ECO:0007669"/>
    <property type="project" value="InterPro"/>
</dbReference>
<dbReference type="HOGENOM" id="CLU_019201_0_0_1"/>
<evidence type="ECO:0000256" key="1">
    <source>
        <dbReference type="SAM" id="MobiDB-lite"/>
    </source>
</evidence>
<dbReference type="GO" id="GO:0042651">
    <property type="term" value="C:thylakoid membrane"/>
    <property type="evidence" value="ECO:0000318"/>
    <property type="project" value="GO_Central"/>
</dbReference>
<evidence type="ECO:0000313" key="3">
    <source>
        <dbReference type="EnsemblPlants" id="KQL04059"/>
    </source>
</evidence>
<evidence type="ECO:0000313" key="2">
    <source>
        <dbReference type="EMBL" id="RCV24285.1"/>
    </source>
</evidence>
<dbReference type="AlphaFoldDB" id="K3XFK9"/>
<dbReference type="EMBL" id="AGNK02002815">
    <property type="status" value="NOT_ANNOTATED_CDS"/>
    <property type="molecule type" value="Genomic_DNA"/>
</dbReference>
<dbReference type="GeneID" id="101781500"/>
<dbReference type="EnsemblPlants" id="KQL04059">
    <property type="protein sequence ID" value="KQL04059"/>
    <property type="gene ID" value="SETIT_000678mg"/>
</dbReference>
<name>K3XFK9_SETIT</name>
<accession>K3XFK9</accession>
<feature type="compositionally biased region" description="Acidic residues" evidence="1">
    <location>
        <begin position="332"/>
        <end position="354"/>
    </location>
</feature>
<feature type="compositionally biased region" description="Low complexity" evidence="1">
    <location>
        <begin position="237"/>
        <end position="248"/>
    </location>
</feature>
<keyword evidence="4" id="KW-1185">Reference proteome</keyword>
<dbReference type="Pfam" id="PF12014">
    <property type="entry name" value="Cyclin_D1_bind"/>
    <property type="match status" value="1"/>
</dbReference>
<dbReference type="FunCoup" id="K3XFK9">
    <property type="interactions" value="2132"/>
</dbReference>
<dbReference type="GO" id="GO:0000304">
    <property type="term" value="P:response to singlet oxygen"/>
    <property type="evidence" value="ECO:0000318"/>
    <property type="project" value="GO_Central"/>
</dbReference>
<feature type="compositionally biased region" description="Low complexity" evidence="1">
    <location>
        <begin position="217"/>
        <end position="228"/>
    </location>
</feature>
<feature type="region of interest" description="Disordered" evidence="1">
    <location>
        <begin position="312"/>
        <end position="357"/>
    </location>
</feature>
<feature type="region of interest" description="Disordered" evidence="1">
    <location>
        <begin position="1"/>
        <end position="37"/>
    </location>
</feature>
<dbReference type="RefSeq" id="XP_004967955.1">
    <property type="nucleotide sequence ID" value="XM_004967898.3"/>
</dbReference>
<reference evidence="3" key="3">
    <citation type="submission" date="2018-08" db="UniProtKB">
        <authorList>
            <consortium name="EnsemblPlants"/>
        </authorList>
    </citation>
    <scope>IDENTIFICATION</scope>
    <source>
        <strain evidence="3">Yugu1</strain>
    </source>
</reference>
<gene>
    <name evidence="3" type="primary">LOC101781500</name>
    <name evidence="2" type="ORF">SETIT_5G072400v2</name>
</gene>